<comment type="caution">
    <text evidence="1">The sequence shown here is derived from an EMBL/GenBank/DDBJ whole genome shotgun (WGS) entry which is preliminary data.</text>
</comment>
<evidence type="ECO:0000313" key="2">
    <source>
        <dbReference type="Proteomes" id="UP001066276"/>
    </source>
</evidence>
<gene>
    <name evidence="1" type="ORF">NDU88_005156</name>
</gene>
<dbReference type="EMBL" id="JANPWB010000011">
    <property type="protein sequence ID" value="KAJ1126750.1"/>
    <property type="molecule type" value="Genomic_DNA"/>
</dbReference>
<evidence type="ECO:0000313" key="1">
    <source>
        <dbReference type="EMBL" id="KAJ1126750.1"/>
    </source>
</evidence>
<keyword evidence="2" id="KW-1185">Reference proteome</keyword>
<dbReference type="AlphaFoldDB" id="A0AAV7PF46"/>
<protein>
    <submittedName>
        <fullName evidence="1">Uncharacterized protein</fullName>
    </submittedName>
</protein>
<organism evidence="1 2">
    <name type="scientific">Pleurodeles waltl</name>
    <name type="common">Iberian ribbed newt</name>
    <dbReference type="NCBI Taxonomy" id="8319"/>
    <lineage>
        <taxon>Eukaryota</taxon>
        <taxon>Metazoa</taxon>
        <taxon>Chordata</taxon>
        <taxon>Craniata</taxon>
        <taxon>Vertebrata</taxon>
        <taxon>Euteleostomi</taxon>
        <taxon>Amphibia</taxon>
        <taxon>Batrachia</taxon>
        <taxon>Caudata</taxon>
        <taxon>Salamandroidea</taxon>
        <taxon>Salamandridae</taxon>
        <taxon>Pleurodelinae</taxon>
        <taxon>Pleurodeles</taxon>
    </lineage>
</organism>
<reference evidence="1" key="1">
    <citation type="journal article" date="2022" name="bioRxiv">
        <title>Sequencing and chromosome-scale assembly of the giantPleurodeles waltlgenome.</title>
        <authorList>
            <person name="Brown T."/>
            <person name="Elewa A."/>
            <person name="Iarovenko S."/>
            <person name="Subramanian E."/>
            <person name="Araus A.J."/>
            <person name="Petzold A."/>
            <person name="Susuki M."/>
            <person name="Suzuki K.-i.T."/>
            <person name="Hayashi T."/>
            <person name="Toyoda A."/>
            <person name="Oliveira C."/>
            <person name="Osipova E."/>
            <person name="Leigh N.D."/>
            <person name="Simon A."/>
            <person name="Yun M.H."/>
        </authorList>
    </citation>
    <scope>NUCLEOTIDE SEQUENCE</scope>
    <source>
        <strain evidence="1">20211129_DDA</strain>
        <tissue evidence="1">Liver</tissue>
    </source>
</reference>
<name>A0AAV7PF46_PLEWA</name>
<proteinExistence type="predicted"/>
<accession>A0AAV7PF46</accession>
<dbReference type="Proteomes" id="UP001066276">
    <property type="component" value="Chromosome 7"/>
</dbReference>
<sequence length="88" mass="9819">MHSENAKPEEPSTPPLRLWSHSNITPERFVNLTFFRCSSSFLVAVNRTGEAPGPRAICSALHRIVIALCDLSHFGAEGHWHVDCFFNG</sequence>